<reference evidence="1 2" key="1">
    <citation type="journal article" date="2012" name="Proc. Natl. Acad. Sci. U.S.A.">
        <title>Comparative genomics of Ceriporiopsis subvermispora and Phanerochaete chrysosporium provide insight into selective ligninolysis.</title>
        <authorList>
            <person name="Fernandez-Fueyo E."/>
            <person name="Ruiz-Duenas F.J."/>
            <person name="Ferreira P."/>
            <person name="Floudas D."/>
            <person name="Hibbett D.S."/>
            <person name="Canessa P."/>
            <person name="Larrondo L.F."/>
            <person name="James T.Y."/>
            <person name="Seelenfreund D."/>
            <person name="Lobos S."/>
            <person name="Polanco R."/>
            <person name="Tello M."/>
            <person name="Honda Y."/>
            <person name="Watanabe T."/>
            <person name="Watanabe T."/>
            <person name="Ryu J.S."/>
            <person name="Kubicek C.P."/>
            <person name="Schmoll M."/>
            <person name="Gaskell J."/>
            <person name="Hammel K.E."/>
            <person name="St John F.J."/>
            <person name="Vanden Wymelenberg A."/>
            <person name="Sabat G."/>
            <person name="Splinter BonDurant S."/>
            <person name="Syed K."/>
            <person name="Yadav J.S."/>
            <person name="Doddapaneni H."/>
            <person name="Subramanian V."/>
            <person name="Lavin J.L."/>
            <person name="Oguiza J.A."/>
            <person name="Perez G."/>
            <person name="Pisabarro A.G."/>
            <person name="Ramirez L."/>
            <person name="Santoyo F."/>
            <person name="Master E."/>
            <person name="Coutinho P.M."/>
            <person name="Henrissat B."/>
            <person name="Lombard V."/>
            <person name="Magnuson J.K."/>
            <person name="Kuees U."/>
            <person name="Hori C."/>
            <person name="Igarashi K."/>
            <person name="Samejima M."/>
            <person name="Held B.W."/>
            <person name="Barry K.W."/>
            <person name="LaButti K.M."/>
            <person name="Lapidus A."/>
            <person name="Lindquist E.A."/>
            <person name="Lucas S.M."/>
            <person name="Riley R."/>
            <person name="Salamov A.A."/>
            <person name="Hoffmeister D."/>
            <person name="Schwenk D."/>
            <person name="Hadar Y."/>
            <person name="Yarden O."/>
            <person name="de Vries R.P."/>
            <person name="Wiebenga A."/>
            <person name="Stenlid J."/>
            <person name="Eastwood D."/>
            <person name="Grigoriev I.V."/>
            <person name="Berka R.M."/>
            <person name="Blanchette R.A."/>
            <person name="Kersten P."/>
            <person name="Martinez A.T."/>
            <person name="Vicuna R."/>
            <person name="Cullen D."/>
        </authorList>
    </citation>
    <scope>NUCLEOTIDE SEQUENCE [LARGE SCALE GENOMIC DNA]</scope>
    <source>
        <strain evidence="1 2">B</strain>
    </source>
</reference>
<organism evidence="1 2">
    <name type="scientific">Ceriporiopsis subvermispora (strain B)</name>
    <name type="common">White-rot fungus</name>
    <name type="synonym">Gelatoporia subvermispora</name>
    <dbReference type="NCBI Taxonomy" id="914234"/>
    <lineage>
        <taxon>Eukaryota</taxon>
        <taxon>Fungi</taxon>
        <taxon>Dikarya</taxon>
        <taxon>Basidiomycota</taxon>
        <taxon>Agaricomycotina</taxon>
        <taxon>Agaricomycetes</taxon>
        <taxon>Polyporales</taxon>
        <taxon>Gelatoporiaceae</taxon>
        <taxon>Gelatoporia</taxon>
    </lineage>
</organism>
<protein>
    <submittedName>
        <fullName evidence="1">Uncharacterized protein</fullName>
    </submittedName>
</protein>
<dbReference type="EMBL" id="KB445791">
    <property type="protein sequence ID" value="EMD41822.1"/>
    <property type="molecule type" value="Genomic_DNA"/>
</dbReference>
<dbReference type="Proteomes" id="UP000016930">
    <property type="component" value="Unassembled WGS sequence"/>
</dbReference>
<name>M2RTP7_CERS8</name>
<evidence type="ECO:0000313" key="1">
    <source>
        <dbReference type="EMBL" id="EMD41822.1"/>
    </source>
</evidence>
<proteinExistence type="predicted"/>
<gene>
    <name evidence="1" type="ORF">CERSUDRAFT_90401</name>
</gene>
<dbReference type="AlphaFoldDB" id="M2RTP7"/>
<evidence type="ECO:0000313" key="2">
    <source>
        <dbReference type="Proteomes" id="UP000016930"/>
    </source>
</evidence>
<dbReference type="HOGENOM" id="CLU_3106162_0_0_1"/>
<sequence length="51" mass="5493">MSSEATPEAAPFPLPVFPSLEALPESSTIRQLYPEDLYPNGSNASAYLDAH</sequence>
<keyword evidence="2" id="KW-1185">Reference proteome</keyword>
<accession>M2RTP7</accession>